<feature type="transmembrane region" description="Helical" evidence="1">
    <location>
        <begin position="284"/>
        <end position="303"/>
    </location>
</feature>
<keyword evidence="1" id="KW-0472">Membrane</keyword>
<accession>A0A1A9AGK6</accession>
<evidence type="ECO:0000313" key="3">
    <source>
        <dbReference type="EMBL" id="SBT55324.1"/>
    </source>
</evidence>
<sequence length="355" mass="41712">MDSDLVQLGTAHPFLKQLTLYKFYELMETNKTGPVTTNSKCNRHLIESIPYYQEILNICRECEKILYSFKTNLNGVFKIENKDRYCDYFKYWLNDQTKEFDSNSYNMMMLHVSLIDYDITLDNEYRCNNISDLKINKEHFEKNKKLFFHTENLHWIKDKCTNGQCLDVSPYSDYLKKSSDFYDEIICADICKNSALYKSQLELFQEEFNNTIDSFSALGKDLGTEKLNSPLKHICKIKEKPTLCNLDNRETEWNAVTALDSPDFEDDLAPDTANDGTKGMSSTIIVSIMFSFLTIISFLFFVYKFTPFGSWLNLFIQKKKRIWSNLDKETDQFLNLSENEEKNSEKIYNITYHSA</sequence>
<dbReference type="EMBL" id="FLRE01000036">
    <property type="protein sequence ID" value="SBT32463.1"/>
    <property type="molecule type" value="Genomic_DNA"/>
</dbReference>
<proteinExistence type="predicted"/>
<evidence type="ECO:0000313" key="5">
    <source>
        <dbReference type="Proteomes" id="UP000078555"/>
    </source>
</evidence>
<name>A0A1A9AGK6_PLAOA</name>
<keyword evidence="1" id="KW-0812">Transmembrane</keyword>
<protein>
    <submittedName>
        <fullName evidence="3">PIR Superfamily Protein</fullName>
    </submittedName>
</protein>
<dbReference type="InterPro" id="IPR008780">
    <property type="entry name" value="Plasmodium_Vir"/>
</dbReference>
<evidence type="ECO:0000313" key="4">
    <source>
        <dbReference type="Proteomes" id="UP000078550"/>
    </source>
</evidence>
<gene>
    <name evidence="3" type="ORF">POVWA1_069180</name>
    <name evidence="2" type="ORF">POVWA2_009750</name>
</gene>
<dbReference type="Proteomes" id="UP000078550">
    <property type="component" value="Unassembled WGS sequence"/>
</dbReference>
<reference evidence="3" key="1">
    <citation type="submission" date="2016-05" db="EMBL/GenBank/DDBJ databases">
        <authorList>
            <person name="Lavstsen T."/>
            <person name="Jespersen J.S."/>
        </authorList>
    </citation>
    <scope>NUCLEOTIDE SEQUENCE [LARGE SCALE GENOMIC DNA]</scope>
</reference>
<keyword evidence="5" id="KW-1185">Reference proteome</keyword>
<keyword evidence="1" id="KW-1133">Transmembrane helix</keyword>
<dbReference type="Proteomes" id="UP000078555">
    <property type="component" value="Unassembled WGS sequence"/>
</dbReference>
<organism evidence="3 5">
    <name type="scientific">Plasmodium ovale wallikeri</name>
    <dbReference type="NCBI Taxonomy" id="864142"/>
    <lineage>
        <taxon>Eukaryota</taxon>
        <taxon>Sar</taxon>
        <taxon>Alveolata</taxon>
        <taxon>Apicomplexa</taxon>
        <taxon>Aconoidasida</taxon>
        <taxon>Haemosporida</taxon>
        <taxon>Plasmodiidae</taxon>
        <taxon>Plasmodium</taxon>
        <taxon>Plasmodium (Plasmodium)</taxon>
    </lineage>
</organism>
<evidence type="ECO:0000256" key="1">
    <source>
        <dbReference type="SAM" id="Phobius"/>
    </source>
</evidence>
<dbReference type="EMBL" id="FLRD01000640">
    <property type="protein sequence ID" value="SBT55324.1"/>
    <property type="molecule type" value="Genomic_DNA"/>
</dbReference>
<dbReference type="AlphaFoldDB" id="A0A1A9AGK6"/>
<reference evidence="4 5" key="2">
    <citation type="submission" date="2016-05" db="EMBL/GenBank/DDBJ databases">
        <authorList>
            <person name="Naeem Raeece"/>
        </authorList>
    </citation>
    <scope>NUCLEOTIDE SEQUENCE [LARGE SCALE GENOMIC DNA]</scope>
</reference>
<dbReference type="Pfam" id="PF05795">
    <property type="entry name" value="Plasmodium_Vir"/>
    <property type="match status" value="1"/>
</dbReference>
<evidence type="ECO:0000313" key="2">
    <source>
        <dbReference type="EMBL" id="SBT32463.1"/>
    </source>
</evidence>